<dbReference type="GO" id="GO:0003964">
    <property type="term" value="F:RNA-directed DNA polymerase activity"/>
    <property type="evidence" value="ECO:0007669"/>
    <property type="project" value="UniProtKB-KW"/>
</dbReference>
<sequence length="315" mass="36067">MDVKFLWGNSNFEFIYSEALGNSGGILCAWDNNVLCKEHHTISDNFIAVFGTWIPTKMKVMIISVYAPQADSYKRALWSYLELLVNRWNGESIIMGDFNEVRRKEERWGSTFNAHGARVFNNFISNAGLVDLQLEGFSFTWSHPSASKMSKLDRFLVTDGLISSFPHILAVCLDRHLSDHRPILLREGAFIKLDVAVYNLVRIPLDSDLFRLVNCSNWKESLLLLPYPSIGVLFVKEVKVSKIKVFPPLCMRWKYLIRLLLDIKLKVPLLRLFAVWSRGGGSFPTCAIKYIFWIGFCQILKIDGFWDITDGVLSA</sequence>
<comment type="caution">
    <text evidence="2">The sequence shown here is derived from an EMBL/GenBank/DDBJ whole genome shotgun (WGS) entry which is preliminary data.</text>
</comment>
<dbReference type="PANTHER" id="PTHR33710">
    <property type="entry name" value="BNAC02G09200D PROTEIN"/>
    <property type="match status" value="1"/>
</dbReference>
<organism evidence="2 3">
    <name type="scientific">Tanacetum coccineum</name>
    <dbReference type="NCBI Taxonomy" id="301880"/>
    <lineage>
        <taxon>Eukaryota</taxon>
        <taxon>Viridiplantae</taxon>
        <taxon>Streptophyta</taxon>
        <taxon>Embryophyta</taxon>
        <taxon>Tracheophyta</taxon>
        <taxon>Spermatophyta</taxon>
        <taxon>Magnoliopsida</taxon>
        <taxon>eudicotyledons</taxon>
        <taxon>Gunneridae</taxon>
        <taxon>Pentapetalae</taxon>
        <taxon>asterids</taxon>
        <taxon>campanulids</taxon>
        <taxon>Asterales</taxon>
        <taxon>Asteraceae</taxon>
        <taxon>Asteroideae</taxon>
        <taxon>Anthemideae</taxon>
        <taxon>Anthemidinae</taxon>
        <taxon>Tanacetum</taxon>
    </lineage>
</organism>
<dbReference type="EMBL" id="BQNB010015259">
    <property type="protein sequence ID" value="GJT37869.1"/>
    <property type="molecule type" value="Genomic_DNA"/>
</dbReference>
<dbReference type="Gene3D" id="3.60.10.10">
    <property type="entry name" value="Endonuclease/exonuclease/phosphatase"/>
    <property type="match status" value="1"/>
</dbReference>
<evidence type="ECO:0000313" key="2">
    <source>
        <dbReference type="EMBL" id="GJT37869.1"/>
    </source>
</evidence>
<dbReference type="SUPFAM" id="SSF56219">
    <property type="entry name" value="DNase I-like"/>
    <property type="match status" value="1"/>
</dbReference>
<feature type="domain" description="Endonuclease/exonuclease/phosphatase" evidence="1">
    <location>
        <begin position="61"/>
        <end position="183"/>
    </location>
</feature>
<dbReference type="Pfam" id="PF14529">
    <property type="entry name" value="Exo_endo_phos_2"/>
    <property type="match status" value="1"/>
</dbReference>
<evidence type="ECO:0000313" key="3">
    <source>
        <dbReference type="Proteomes" id="UP001151760"/>
    </source>
</evidence>
<keyword evidence="3" id="KW-1185">Reference proteome</keyword>
<reference evidence="2" key="2">
    <citation type="submission" date="2022-01" db="EMBL/GenBank/DDBJ databases">
        <authorList>
            <person name="Yamashiro T."/>
            <person name="Shiraishi A."/>
            <person name="Satake H."/>
            <person name="Nakayama K."/>
        </authorList>
    </citation>
    <scope>NUCLEOTIDE SEQUENCE</scope>
</reference>
<keyword evidence="2" id="KW-0695">RNA-directed DNA polymerase</keyword>
<keyword evidence="2" id="KW-0548">Nucleotidyltransferase</keyword>
<accession>A0ABQ5DM53</accession>
<name>A0ABQ5DM53_9ASTR</name>
<dbReference type="Proteomes" id="UP001151760">
    <property type="component" value="Unassembled WGS sequence"/>
</dbReference>
<keyword evidence="2" id="KW-0808">Transferase</keyword>
<gene>
    <name evidence="2" type="ORF">Tco_0937734</name>
</gene>
<proteinExistence type="predicted"/>
<protein>
    <submittedName>
        <fullName evidence="2">RNA-directed DNA polymerase, eukaryota</fullName>
    </submittedName>
</protein>
<evidence type="ECO:0000259" key="1">
    <source>
        <dbReference type="Pfam" id="PF14529"/>
    </source>
</evidence>
<reference evidence="2" key="1">
    <citation type="journal article" date="2022" name="Int. J. Mol. Sci.">
        <title>Draft Genome of Tanacetum Coccineum: Genomic Comparison of Closely Related Tanacetum-Family Plants.</title>
        <authorList>
            <person name="Yamashiro T."/>
            <person name="Shiraishi A."/>
            <person name="Nakayama K."/>
            <person name="Satake H."/>
        </authorList>
    </citation>
    <scope>NUCLEOTIDE SEQUENCE</scope>
</reference>
<dbReference type="InterPro" id="IPR036691">
    <property type="entry name" value="Endo/exonu/phosph_ase_sf"/>
</dbReference>
<dbReference type="PANTHER" id="PTHR33710:SF64">
    <property type="entry name" value="ENDONUCLEASE_EXONUCLEASE_PHOSPHATASE DOMAIN-CONTAINING PROTEIN"/>
    <property type="match status" value="1"/>
</dbReference>
<dbReference type="InterPro" id="IPR005135">
    <property type="entry name" value="Endo/exonuclease/phosphatase"/>
</dbReference>